<dbReference type="AlphaFoldDB" id="A0A5E4WUH1"/>
<proteinExistence type="predicted"/>
<evidence type="ECO:0000313" key="3">
    <source>
        <dbReference type="Proteomes" id="UP000366945"/>
    </source>
</evidence>
<dbReference type="Proteomes" id="UP000366945">
    <property type="component" value="Unassembled WGS sequence"/>
</dbReference>
<protein>
    <submittedName>
        <fullName evidence="2">Uncharacterized protein</fullName>
    </submittedName>
</protein>
<evidence type="ECO:0000313" key="2">
    <source>
        <dbReference type="EMBL" id="VVE28422.1"/>
    </source>
</evidence>
<accession>A0A5E4WUH1</accession>
<sequence>MCRFDRSEARLTAGIGARDSGQRRAESPSHVPMSHAPPRFRARDACDVCDVQARVRTSPASQAHTPKHSFFLWDVGTLGRGSMQ</sequence>
<reference evidence="2 3" key="1">
    <citation type="submission" date="2019-08" db="EMBL/GenBank/DDBJ databases">
        <authorList>
            <person name="Peeters C."/>
        </authorList>
    </citation>
    <scope>NUCLEOTIDE SEQUENCE [LARGE SCALE GENOMIC DNA]</scope>
    <source>
        <strain evidence="2 3">LMG 31114</strain>
    </source>
</reference>
<gene>
    <name evidence="2" type="ORF">PPN31114_03524</name>
</gene>
<keyword evidence="3" id="KW-1185">Reference proteome</keyword>
<feature type="region of interest" description="Disordered" evidence="1">
    <location>
        <begin position="1"/>
        <end position="38"/>
    </location>
</feature>
<organism evidence="2 3">
    <name type="scientific">Pandoraea pneumonica</name>
    <dbReference type="NCBI Taxonomy" id="2508299"/>
    <lineage>
        <taxon>Bacteria</taxon>
        <taxon>Pseudomonadati</taxon>
        <taxon>Pseudomonadota</taxon>
        <taxon>Betaproteobacteria</taxon>
        <taxon>Burkholderiales</taxon>
        <taxon>Burkholderiaceae</taxon>
        <taxon>Pandoraea</taxon>
    </lineage>
</organism>
<dbReference type="EMBL" id="CABPSK010000003">
    <property type="protein sequence ID" value="VVE28422.1"/>
    <property type="molecule type" value="Genomic_DNA"/>
</dbReference>
<evidence type="ECO:0000256" key="1">
    <source>
        <dbReference type="SAM" id="MobiDB-lite"/>
    </source>
</evidence>
<name>A0A5E4WUH1_9BURK</name>